<dbReference type="OrthoDB" id="9802385at2"/>
<gene>
    <name evidence="1" type="ORF">DN069_14925</name>
</gene>
<dbReference type="Gene3D" id="1.10.3210.10">
    <property type="entry name" value="Hypothetical protein af1432"/>
    <property type="match status" value="1"/>
</dbReference>
<evidence type="ECO:0000313" key="1">
    <source>
        <dbReference type="EMBL" id="RAG84829.1"/>
    </source>
</evidence>
<sequence>MPQRTPEAEEHVPPGLSLAEVEEIARAAHAEQVDKAGRPYAEHLSEVAAGTAQHGGDEAQIAAAWLHDAVEDDALTAEWLAAAALPQRTKDIVLALTRREGEALPDYTARILATPGAITVKEADLASNSSPGRLALLPDAALRARLTGKYARMRRLLHPDLAEPLPTGSGEQGDPTDESLLAALDGTSEAWGRLSEFASGWAVEEGDAHWNDRHWVYGPRVAAVTTALNAVGAVPPSYDWNAFGLPLLAMDGTLTPPDAIRTATALLRRERFVEGTLATAWMNGRLYATIRALVHWHETGTS</sequence>
<dbReference type="InterPro" id="IPR045425">
    <property type="entry name" value="DUF6508"/>
</dbReference>
<comment type="caution">
    <text evidence="1">The sequence shown here is derived from an EMBL/GenBank/DDBJ whole genome shotgun (WGS) entry which is preliminary data.</text>
</comment>
<dbReference type="AlphaFoldDB" id="A0A2X0KC38"/>
<organism evidence="1 2">
    <name type="scientific">Streptacidiphilus pinicola</name>
    <dbReference type="NCBI Taxonomy" id="2219663"/>
    <lineage>
        <taxon>Bacteria</taxon>
        <taxon>Bacillati</taxon>
        <taxon>Actinomycetota</taxon>
        <taxon>Actinomycetes</taxon>
        <taxon>Kitasatosporales</taxon>
        <taxon>Streptomycetaceae</taxon>
        <taxon>Streptacidiphilus</taxon>
    </lineage>
</organism>
<dbReference type="EMBL" id="QKYN01000058">
    <property type="protein sequence ID" value="RAG84829.1"/>
    <property type="molecule type" value="Genomic_DNA"/>
</dbReference>
<accession>A0A2X0KC38</accession>
<dbReference type="Pfam" id="PF13328">
    <property type="entry name" value="HD_4"/>
    <property type="match status" value="1"/>
</dbReference>
<dbReference type="Pfam" id="PF20118">
    <property type="entry name" value="DUF6508"/>
    <property type="match status" value="1"/>
</dbReference>
<proteinExistence type="predicted"/>
<name>A0A2X0KC38_9ACTN</name>
<evidence type="ECO:0000313" key="2">
    <source>
        <dbReference type="Proteomes" id="UP000248889"/>
    </source>
</evidence>
<reference evidence="1 2" key="1">
    <citation type="submission" date="2018-06" db="EMBL/GenBank/DDBJ databases">
        <title>Streptacidiphilus pinicola sp. nov., isolated from pine grove soil.</title>
        <authorList>
            <person name="Roh S.G."/>
            <person name="Park S."/>
            <person name="Kim M.-K."/>
            <person name="Yun B.-R."/>
            <person name="Park J."/>
            <person name="Kim M.J."/>
            <person name="Kim Y.S."/>
            <person name="Kim S.B."/>
        </authorList>
    </citation>
    <scope>NUCLEOTIDE SEQUENCE [LARGE SCALE GENOMIC DNA]</scope>
    <source>
        <strain evidence="1 2">MMS16-CNU450</strain>
    </source>
</reference>
<dbReference type="Proteomes" id="UP000248889">
    <property type="component" value="Unassembled WGS sequence"/>
</dbReference>
<evidence type="ECO:0008006" key="3">
    <source>
        <dbReference type="Google" id="ProtNLM"/>
    </source>
</evidence>
<keyword evidence="2" id="KW-1185">Reference proteome</keyword>
<dbReference type="SUPFAM" id="SSF109604">
    <property type="entry name" value="HD-domain/PDEase-like"/>
    <property type="match status" value="1"/>
</dbReference>
<protein>
    <recommendedName>
        <fullName evidence="3">HD domain-containing protein</fullName>
    </recommendedName>
</protein>